<reference evidence="1" key="1">
    <citation type="submission" date="2022-06" db="EMBL/GenBank/DDBJ databases">
        <title>Sphingomicrobium sedimins sp. nov., a marine bacterium isolated from tidal flat.</title>
        <authorList>
            <person name="Kim C.-H."/>
            <person name="Yoo Y."/>
            <person name="Kim J.-J."/>
        </authorList>
    </citation>
    <scope>NUCLEOTIDE SEQUENCE</scope>
    <source>
        <strain evidence="1">GRR-S6-50</strain>
    </source>
</reference>
<dbReference type="RefSeq" id="WP_252114899.1">
    <property type="nucleotide sequence ID" value="NZ_JAMSHT010000001.1"/>
</dbReference>
<protein>
    <submittedName>
        <fullName evidence="1">Uncharacterized protein</fullName>
    </submittedName>
</protein>
<dbReference type="Proteomes" id="UP001155128">
    <property type="component" value="Unassembled WGS sequence"/>
</dbReference>
<evidence type="ECO:0000313" key="2">
    <source>
        <dbReference type="Proteomes" id="UP001155128"/>
    </source>
</evidence>
<comment type="caution">
    <text evidence="1">The sequence shown here is derived from an EMBL/GenBank/DDBJ whole genome shotgun (WGS) entry which is preliminary data.</text>
</comment>
<evidence type="ECO:0000313" key="1">
    <source>
        <dbReference type="EMBL" id="MCM8558184.1"/>
    </source>
</evidence>
<name>A0A9X2EML2_9SPHN</name>
<gene>
    <name evidence="1" type="ORF">NDO55_10160</name>
</gene>
<accession>A0A9X2EML2</accession>
<proteinExistence type="predicted"/>
<organism evidence="1 2">
    <name type="scientific">Sphingomicrobium sediminis</name>
    <dbReference type="NCBI Taxonomy" id="2950949"/>
    <lineage>
        <taxon>Bacteria</taxon>
        <taxon>Pseudomonadati</taxon>
        <taxon>Pseudomonadota</taxon>
        <taxon>Alphaproteobacteria</taxon>
        <taxon>Sphingomonadales</taxon>
        <taxon>Sphingomonadaceae</taxon>
        <taxon>Sphingomicrobium</taxon>
    </lineage>
</organism>
<sequence length="405" mass="43125">MFISYAVAAALAMQPAETPPEPTIIPQPISFDASGLSEPGAAMIEDELADQQFIAVGEAHGHADAPLLLAALAAEAKPHGFDHYAVEMGPNSAEWVMAFLRDEGVDGYGAALAGKALSIPFLGMREEAEAALPFATSGKMWGIDQEFILSTLIHYPWLIDRAPDDDTRAVVQGWLDTDQEAMRTGNQGMVTIMTVPPADFLALRAAYGEDAEATARLVLLARSAGIYQYYRLGRGLDNNLDRIALMKEQFTARYAAEREATGEAPRVIMKMGAIHAGAATSSMNTFDIGSLIEGMAAAEGREALQIAYLPLGGEATAIMPSPEGIFSVRPASNEELAAALEQAGVDMDAIAADGGHVIIPLDPVRRALRNTGLEALDQDTRFIILGFDYLITTRAASASTPLANF</sequence>
<dbReference type="AlphaFoldDB" id="A0A9X2EML2"/>
<keyword evidence="2" id="KW-1185">Reference proteome</keyword>
<dbReference type="EMBL" id="JAMSHT010000001">
    <property type="protein sequence ID" value="MCM8558184.1"/>
    <property type="molecule type" value="Genomic_DNA"/>
</dbReference>
<dbReference type="SUPFAM" id="SSF159501">
    <property type="entry name" value="EreA/ChaN-like"/>
    <property type="match status" value="1"/>
</dbReference>